<reference evidence="2 3" key="1">
    <citation type="submission" date="2020-07" db="EMBL/GenBank/DDBJ databases">
        <title>Complete genome and description of Corynebacterium incognita strain Marseille-Q3630 sp. nov.</title>
        <authorList>
            <person name="Boxberger M."/>
        </authorList>
    </citation>
    <scope>NUCLEOTIDE SEQUENCE [LARGE SCALE GENOMIC DNA]</scope>
    <source>
        <strain evidence="2 3">Marseille-Q3630</strain>
    </source>
</reference>
<feature type="domain" description="Integrase catalytic" evidence="1">
    <location>
        <begin position="5"/>
        <end position="37"/>
    </location>
</feature>
<evidence type="ECO:0000313" key="3">
    <source>
        <dbReference type="Proteomes" id="UP000515743"/>
    </source>
</evidence>
<accession>A0A7G7CSN2</accession>
<dbReference type="Pfam" id="PF13683">
    <property type="entry name" value="rve_3"/>
    <property type="match status" value="1"/>
</dbReference>
<dbReference type="KEGG" id="cik:H0194_08900"/>
<evidence type="ECO:0000259" key="1">
    <source>
        <dbReference type="Pfam" id="PF13683"/>
    </source>
</evidence>
<dbReference type="GO" id="GO:0015074">
    <property type="term" value="P:DNA integration"/>
    <property type="evidence" value="ECO:0007669"/>
    <property type="project" value="InterPro"/>
</dbReference>
<dbReference type="AlphaFoldDB" id="A0A7G7CSN2"/>
<dbReference type="EMBL" id="CP059404">
    <property type="protein sequence ID" value="QNE90598.1"/>
    <property type="molecule type" value="Genomic_DNA"/>
</dbReference>
<proteinExistence type="predicted"/>
<sequence>MQTRRWADVVEVEIATFEWVNWWNKSRLHQSLDYRTPAEVESEFWSKSSAQDIMEIKAHA</sequence>
<organism evidence="2 3">
    <name type="scientific">Corynebacterium incognita</name>
    <dbReference type="NCBI Taxonomy" id="2754725"/>
    <lineage>
        <taxon>Bacteria</taxon>
        <taxon>Bacillati</taxon>
        <taxon>Actinomycetota</taxon>
        <taxon>Actinomycetes</taxon>
        <taxon>Mycobacteriales</taxon>
        <taxon>Corynebacteriaceae</taxon>
        <taxon>Corynebacterium</taxon>
    </lineage>
</organism>
<protein>
    <submittedName>
        <fullName evidence="2">Transposase</fullName>
    </submittedName>
</protein>
<keyword evidence="3" id="KW-1185">Reference proteome</keyword>
<evidence type="ECO:0000313" key="2">
    <source>
        <dbReference type="EMBL" id="QNE90598.1"/>
    </source>
</evidence>
<gene>
    <name evidence="2" type="ORF">H0194_08900</name>
</gene>
<dbReference type="Proteomes" id="UP000515743">
    <property type="component" value="Chromosome"/>
</dbReference>
<name>A0A7G7CSN2_9CORY</name>
<dbReference type="InterPro" id="IPR001584">
    <property type="entry name" value="Integrase_cat-core"/>
</dbReference>